<evidence type="ECO:0000256" key="1">
    <source>
        <dbReference type="ARBA" id="ARBA00006328"/>
    </source>
</evidence>
<proteinExistence type="inferred from homology"/>
<dbReference type="SUPFAM" id="SSF51735">
    <property type="entry name" value="NAD(P)-binding Rossmann-fold domains"/>
    <property type="match status" value="1"/>
</dbReference>
<keyword evidence="3" id="KW-0560">Oxidoreductase</keyword>
<dbReference type="Gene3D" id="3.40.50.720">
    <property type="entry name" value="NAD(P)-binding Rossmann-like Domain"/>
    <property type="match status" value="1"/>
</dbReference>
<dbReference type="Proteomes" id="UP001221757">
    <property type="component" value="Unassembled WGS sequence"/>
</dbReference>
<evidence type="ECO:0000256" key="2">
    <source>
        <dbReference type="ARBA" id="ARBA00022857"/>
    </source>
</evidence>
<dbReference type="InterPro" id="IPR036291">
    <property type="entry name" value="NAD(P)-bd_dom_sf"/>
</dbReference>
<feature type="domain" description="NmrA-like" evidence="4">
    <location>
        <begin position="13"/>
        <end position="189"/>
    </location>
</feature>
<sequence length="190" mass="21235">MRITWDPSAPLVDVDGATGMQGGSSLINRCYNIFRSYLACCNRIHGFTRDTTKPAAQQLVAKGVEVVIIQLIIDNKEVVFKAFVGANMVFLVTDFWEQITLEKEVSEGMMFIDAIKAAGVDRLVRLSKASTGKYVHVIHFNGKVDVTEYRRQSGVPFVDVQAGLYPNNFLHNTTMLAKQEDGTFTIEWPL</sequence>
<dbReference type="AlphaFoldDB" id="A0AAD7CU08"/>
<comment type="similarity">
    <text evidence="1">Belongs to the NmrA-type oxidoreductase family.</text>
</comment>
<evidence type="ECO:0000256" key="3">
    <source>
        <dbReference type="ARBA" id="ARBA00023002"/>
    </source>
</evidence>
<evidence type="ECO:0000313" key="6">
    <source>
        <dbReference type="Proteomes" id="UP001221757"/>
    </source>
</evidence>
<dbReference type="GO" id="GO:0016491">
    <property type="term" value="F:oxidoreductase activity"/>
    <property type="evidence" value="ECO:0007669"/>
    <property type="project" value="UniProtKB-KW"/>
</dbReference>
<keyword evidence="2" id="KW-0521">NADP</keyword>
<dbReference type="InterPro" id="IPR008030">
    <property type="entry name" value="NmrA-like"/>
</dbReference>
<dbReference type="GO" id="GO:0005634">
    <property type="term" value="C:nucleus"/>
    <property type="evidence" value="ECO:0007669"/>
    <property type="project" value="TreeGrafter"/>
</dbReference>
<evidence type="ECO:0000259" key="4">
    <source>
        <dbReference type="Pfam" id="PF05368"/>
    </source>
</evidence>
<protein>
    <submittedName>
        <fullName evidence="5">NmrA-like protein</fullName>
    </submittedName>
</protein>
<name>A0AAD7CU08_MYCRO</name>
<evidence type="ECO:0000313" key="5">
    <source>
        <dbReference type="EMBL" id="KAJ7662936.1"/>
    </source>
</evidence>
<dbReference type="InterPro" id="IPR051164">
    <property type="entry name" value="NmrA-like_oxidored"/>
</dbReference>
<dbReference type="PANTHER" id="PTHR42748:SF30">
    <property type="entry name" value="NMRA-LIKE DOMAIN-CONTAINING PROTEIN"/>
    <property type="match status" value="1"/>
</dbReference>
<reference evidence="5" key="1">
    <citation type="submission" date="2023-03" db="EMBL/GenBank/DDBJ databases">
        <title>Massive genome expansion in bonnet fungi (Mycena s.s.) driven by repeated elements and novel gene families across ecological guilds.</title>
        <authorList>
            <consortium name="Lawrence Berkeley National Laboratory"/>
            <person name="Harder C.B."/>
            <person name="Miyauchi S."/>
            <person name="Viragh M."/>
            <person name="Kuo A."/>
            <person name="Thoen E."/>
            <person name="Andreopoulos B."/>
            <person name="Lu D."/>
            <person name="Skrede I."/>
            <person name="Drula E."/>
            <person name="Henrissat B."/>
            <person name="Morin E."/>
            <person name="Kohler A."/>
            <person name="Barry K."/>
            <person name="LaButti K."/>
            <person name="Morin E."/>
            <person name="Salamov A."/>
            <person name="Lipzen A."/>
            <person name="Mereny Z."/>
            <person name="Hegedus B."/>
            <person name="Baldrian P."/>
            <person name="Stursova M."/>
            <person name="Weitz H."/>
            <person name="Taylor A."/>
            <person name="Grigoriev I.V."/>
            <person name="Nagy L.G."/>
            <person name="Martin F."/>
            <person name="Kauserud H."/>
        </authorList>
    </citation>
    <scope>NUCLEOTIDE SEQUENCE</scope>
    <source>
        <strain evidence="5">CBHHK067</strain>
    </source>
</reference>
<organism evidence="5 6">
    <name type="scientific">Mycena rosella</name>
    <name type="common">Pink bonnet</name>
    <name type="synonym">Agaricus rosellus</name>
    <dbReference type="NCBI Taxonomy" id="1033263"/>
    <lineage>
        <taxon>Eukaryota</taxon>
        <taxon>Fungi</taxon>
        <taxon>Dikarya</taxon>
        <taxon>Basidiomycota</taxon>
        <taxon>Agaricomycotina</taxon>
        <taxon>Agaricomycetes</taxon>
        <taxon>Agaricomycetidae</taxon>
        <taxon>Agaricales</taxon>
        <taxon>Marasmiineae</taxon>
        <taxon>Mycenaceae</taxon>
        <taxon>Mycena</taxon>
    </lineage>
</organism>
<dbReference type="PANTHER" id="PTHR42748">
    <property type="entry name" value="NITROGEN METABOLITE REPRESSION PROTEIN NMRA FAMILY MEMBER"/>
    <property type="match status" value="1"/>
</dbReference>
<comment type="caution">
    <text evidence="5">The sequence shown here is derived from an EMBL/GenBank/DDBJ whole genome shotgun (WGS) entry which is preliminary data.</text>
</comment>
<dbReference type="Pfam" id="PF05368">
    <property type="entry name" value="NmrA"/>
    <property type="match status" value="1"/>
</dbReference>
<gene>
    <name evidence="5" type="ORF">B0H17DRAFT_952906</name>
</gene>
<accession>A0AAD7CU08</accession>
<dbReference type="EMBL" id="JARKIE010000237">
    <property type="protein sequence ID" value="KAJ7662936.1"/>
    <property type="molecule type" value="Genomic_DNA"/>
</dbReference>
<keyword evidence="6" id="KW-1185">Reference proteome</keyword>